<sequence>MPSHSQKQTKPKPMRQTFGQSSYTRLCFTRKAKYPRAVAIGCHRIRSPTITPNSQPKNQKPKTPPICGTLEEGKRTYQVSLLAVIIYNANPKLQNANQKDNEQSMVKRRLLAGFKGHRAVKPTSCHRQPNAVISRLGDSSALTNDETRSPRDKYVKGARPCAYSSHTHTLTPHPPTLDTPSTFTQHRSILTWSCYTRLGGHQADAFADELQGASLCAIP</sequence>
<organism evidence="2 3">
    <name type="scientific">Saitoella complicata (strain BCRC 22490 / CBS 7301 / JCM 7358 / NBRC 10748 / NRRL Y-17804)</name>
    <dbReference type="NCBI Taxonomy" id="698492"/>
    <lineage>
        <taxon>Eukaryota</taxon>
        <taxon>Fungi</taxon>
        <taxon>Dikarya</taxon>
        <taxon>Ascomycota</taxon>
        <taxon>Taphrinomycotina</taxon>
        <taxon>Taphrinomycotina incertae sedis</taxon>
        <taxon>Saitoella</taxon>
    </lineage>
</organism>
<comment type="caution">
    <text evidence="2">The sequence shown here is derived from an EMBL/GenBank/DDBJ whole genome shotgun (WGS) entry which is preliminary data.</text>
</comment>
<evidence type="ECO:0000313" key="3">
    <source>
        <dbReference type="Proteomes" id="UP000033140"/>
    </source>
</evidence>
<accession>A0A0E9NPN4</accession>
<reference evidence="2 3" key="1">
    <citation type="journal article" date="2011" name="J. Gen. Appl. Microbiol.">
        <title>Draft genome sequencing of the enigmatic yeast Saitoella complicata.</title>
        <authorList>
            <person name="Nishida H."/>
            <person name="Hamamoto M."/>
            <person name="Sugiyama J."/>
        </authorList>
    </citation>
    <scope>NUCLEOTIDE SEQUENCE [LARGE SCALE GENOMIC DNA]</scope>
    <source>
        <strain evidence="2 3">NRRL Y-17804</strain>
    </source>
</reference>
<gene>
    <name evidence="2" type="ORF">G7K_5895-t1</name>
</gene>
<proteinExistence type="predicted"/>
<evidence type="ECO:0000313" key="2">
    <source>
        <dbReference type="EMBL" id="GAO51804.1"/>
    </source>
</evidence>
<name>A0A0E9NPN4_SAICN</name>
<feature type="region of interest" description="Disordered" evidence="1">
    <location>
        <begin position="45"/>
        <end position="69"/>
    </location>
</feature>
<reference evidence="2 3" key="3">
    <citation type="journal article" date="2015" name="Genome Announc.">
        <title>Draft Genome Sequence of the Archiascomycetous Yeast Saitoella complicata.</title>
        <authorList>
            <person name="Yamauchi K."/>
            <person name="Kondo S."/>
            <person name="Hamamoto M."/>
            <person name="Takahashi Y."/>
            <person name="Ogura Y."/>
            <person name="Hayashi T."/>
            <person name="Nishida H."/>
        </authorList>
    </citation>
    <scope>NUCLEOTIDE SEQUENCE [LARGE SCALE GENOMIC DNA]</scope>
    <source>
        <strain evidence="2 3">NRRL Y-17804</strain>
    </source>
</reference>
<protein>
    <submittedName>
        <fullName evidence="2">Uncharacterized protein</fullName>
    </submittedName>
</protein>
<keyword evidence="3" id="KW-1185">Reference proteome</keyword>
<dbReference type="EMBL" id="BACD03000053">
    <property type="protein sequence ID" value="GAO51804.1"/>
    <property type="molecule type" value="Genomic_DNA"/>
</dbReference>
<dbReference type="AlphaFoldDB" id="A0A0E9NPN4"/>
<evidence type="ECO:0000256" key="1">
    <source>
        <dbReference type="SAM" id="MobiDB-lite"/>
    </source>
</evidence>
<reference evidence="2 3" key="2">
    <citation type="journal article" date="2014" name="J. Gen. Appl. Microbiol.">
        <title>The early diverging ascomycetous budding yeast Saitoella complicata has three histone deacetylases belonging to the Clr6, Hos2, and Rpd3 lineages.</title>
        <authorList>
            <person name="Nishida H."/>
            <person name="Matsumoto T."/>
            <person name="Kondo S."/>
            <person name="Hamamoto M."/>
            <person name="Yoshikawa H."/>
        </authorList>
    </citation>
    <scope>NUCLEOTIDE SEQUENCE [LARGE SCALE GENOMIC DNA]</scope>
    <source>
        <strain evidence="2 3">NRRL Y-17804</strain>
    </source>
</reference>
<feature type="compositionally biased region" description="Polar residues" evidence="1">
    <location>
        <begin position="48"/>
        <end position="58"/>
    </location>
</feature>
<dbReference type="Proteomes" id="UP000033140">
    <property type="component" value="Unassembled WGS sequence"/>
</dbReference>